<feature type="compositionally biased region" description="Low complexity" evidence="1">
    <location>
        <begin position="72"/>
        <end position="81"/>
    </location>
</feature>
<reference evidence="2" key="1">
    <citation type="submission" date="2022-11" db="EMBL/GenBank/DDBJ databases">
        <authorList>
            <person name="Petersen C."/>
        </authorList>
    </citation>
    <scope>NUCLEOTIDE SEQUENCE</scope>
    <source>
        <strain evidence="2">IBT 29864</strain>
    </source>
</reference>
<protein>
    <submittedName>
        <fullName evidence="2">Uncharacterized protein</fullName>
    </submittedName>
</protein>
<comment type="caution">
    <text evidence="2">The sequence shown here is derived from an EMBL/GenBank/DDBJ whole genome shotgun (WGS) entry which is preliminary data.</text>
</comment>
<accession>A0A9W9RNP8</accession>
<proteinExistence type="predicted"/>
<evidence type="ECO:0000313" key="3">
    <source>
        <dbReference type="Proteomes" id="UP001147782"/>
    </source>
</evidence>
<keyword evidence="3" id="KW-1185">Reference proteome</keyword>
<name>A0A9W9RNP8_9EURO</name>
<evidence type="ECO:0000256" key="1">
    <source>
        <dbReference type="SAM" id="MobiDB-lite"/>
    </source>
</evidence>
<dbReference type="EMBL" id="JAPZBS010000008">
    <property type="protein sequence ID" value="KAJ5363586.1"/>
    <property type="molecule type" value="Genomic_DNA"/>
</dbReference>
<dbReference type="RefSeq" id="XP_056551213.1">
    <property type="nucleotide sequence ID" value="XM_056702213.1"/>
</dbReference>
<evidence type="ECO:0000313" key="2">
    <source>
        <dbReference type="EMBL" id="KAJ5363586.1"/>
    </source>
</evidence>
<feature type="region of interest" description="Disordered" evidence="1">
    <location>
        <begin position="41"/>
        <end position="111"/>
    </location>
</feature>
<feature type="compositionally biased region" description="Polar residues" evidence="1">
    <location>
        <begin position="59"/>
        <end position="71"/>
    </location>
</feature>
<gene>
    <name evidence="2" type="ORF">N7496_009299</name>
</gene>
<dbReference type="Proteomes" id="UP001147782">
    <property type="component" value="Unassembled WGS sequence"/>
</dbReference>
<organism evidence="2 3">
    <name type="scientific">Penicillium cataractarum</name>
    <dbReference type="NCBI Taxonomy" id="2100454"/>
    <lineage>
        <taxon>Eukaryota</taxon>
        <taxon>Fungi</taxon>
        <taxon>Dikarya</taxon>
        <taxon>Ascomycota</taxon>
        <taxon>Pezizomycotina</taxon>
        <taxon>Eurotiomycetes</taxon>
        <taxon>Eurotiomycetidae</taxon>
        <taxon>Eurotiales</taxon>
        <taxon>Aspergillaceae</taxon>
        <taxon>Penicillium</taxon>
    </lineage>
</organism>
<reference evidence="2" key="2">
    <citation type="journal article" date="2023" name="IMA Fungus">
        <title>Comparative genomic study of the Penicillium genus elucidates a diverse pangenome and 15 lateral gene transfer events.</title>
        <authorList>
            <person name="Petersen C."/>
            <person name="Sorensen T."/>
            <person name="Nielsen M.R."/>
            <person name="Sondergaard T.E."/>
            <person name="Sorensen J.L."/>
            <person name="Fitzpatrick D.A."/>
            <person name="Frisvad J.C."/>
            <person name="Nielsen K.L."/>
        </authorList>
    </citation>
    <scope>NUCLEOTIDE SEQUENCE</scope>
    <source>
        <strain evidence="2">IBT 29864</strain>
    </source>
</reference>
<dbReference type="GeneID" id="81441392"/>
<feature type="compositionally biased region" description="Basic and acidic residues" evidence="1">
    <location>
        <begin position="86"/>
        <end position="100"/>
    </location>
</feature>
<sequence>METERDLIYLHLPSSPTTIPVNTRLTSHDEITIPQVQSSPVQVPIPFPTRQPADAENGRTPTLVNHTRQQCTTSIPSTSTTLPEPDQSKPADTYRNEVEPRNAQQAPILAL</sequence>
<dbReference type="AlphaFoldDB" id="A0A9W9RNP8"/>